<dbReference type="SMART" id="SM00563">
    <property type="entry name" value="PlsC"/>
    <property type="match status" value="1"/>
</dbReference>
<dbReference type="PANTHER" id="PTHR10434:SF11">
    <property type="entry name" value="1-ACYL-SN-GLYCEROL-3-PHOSPHATE ACYLTRANSFERASE"/>
    <property type="match status" value="1"/>
</dbReference>
<evidence type="ECO:0000313" key="5">
    <source>
        <dbReference type="EMBL" id="MBB6480042.1"/>
    </source>
</evidence>
<protein>
    <submittedName>
        <fullName evidence="5">1-acyl-sn-glycerol-3-phosphate acyltransferase</fullName>
        <ecNumber evidence="5">2.3.1.51</ecNumber>
    </submittedName>
</protein>
<evidence type="ECO:0000259" key="4">
    <source>
        <dbReference type="SMART" id="SM00563"/>
    </source>
</evidence>
<comment type="caution">
    <text evidence="5">The sequence shown here is derived from an EMBL/GenBank/DDBJ whole genome shotgun (WGS) entry which is preliminary data.</text>
</comment>
<dbReference type="InterPro" id="IPR002123">
    <property type="entry name" value="Plipid/glycerol_acylTrfase"/>
</dbReference>
<dbReference type="AlphaFoldDB" id="A0A841RCB7"/>
<proteinExistence type="predicted"/>
<organism evidence="5 6">
    <name type="scientific">Spirochaeta isovalerica</name>
    <dbReference type="NCBI Taxonomy" id="150"/>
    <lineage>
        <taxon>Bacteria</taxon>
        <taxon>Pseudomonadati</taxon>
        <taxon>Spirochaetota</taxon>
        <taxon>Spirochaetia</taxon>
        <taxon>Spirochaetales</taxon>
        <taxon>Spirochaetaceae</taxon>
        <taxon>Spirochaeta</taxon>
    </lineage>
</organism>
<dbReference type="CDD" id="cd07989">
    <property type="entry name" value="LPLAT_AGPAT-like"/>
    <property type="match status" value="1"/>
</dbReference>
<dbReference type="EMBL" id="JACHGJ010000002">
    <property type="protein sequence ID" value="MBB6480042.1"/>
    <property type="molecule type" value="Genomic_DNA"/>
</dbReference>
<reference evidence="5 6" key="1">
    <citation type="submission" date="2020-08" db="EMBL/GenBank/DDBJ databases">
        <title>Genomic Encyclopedia of Type Strains, Phase IV (KMG-IV): sequencing the most valuable type-strain genomes for metagenomic binning, comparative biology and taxonomic classification.</title>
        <authorList>
            <person name="Goeker M."/>
        </authorList>
    </citation>
    <scope>NUCLEOTIDE SEQUENCE [LARGE SCALE GENOMIC DNA]</scope>
    <source>
        <strain evidence="5 6">DSM 2461</strain>
    </source>
</reference>
<comment type="pathway">
    <text evidence="1">Lipid metabolism.</text>
</comment>
<gene>
    <name evidence="5" type="ORF">HNR50_001700</name>
</gene>
<dbReference type="Pfam" id="PF01553">
    <property type="entry name" value="Acyltransferase"/>
    <property type="match status" value="1"/>
</dbReference>
<keyword evidence="3 5" id="KW-0012">Acyltransferase</keyword>
<dbReference type="RefSeq" id="WP_184745820.1">
    <property type="nucleotide sequence ID" value="NZ_JACHGJ010000002.1"/>
</dbReference>
<evidence type="ECO:0000256" key="1">
    <source>
        <dbReference type="ARBA" id="ARBA00005189"/>
    </source>
</evidence>
<keyword evidence="6" id="KW-1185">Reference proteome</keyword>
<name>A0A841RCB7_9SPIO</name>
<dbReference type="GO" id="GO:0003841">
    <property type="term" value="F:1-acylglycerol-3-phosphate O-acyltransferase activity"/>
    <property type="evidence" value="ECO:0007669"/>
    <property type="project" value="UniProtKB-EC"/>
</dbReference>
<keyword evidence="2 5" id="KW-0808">Transferase</keyword>
<evidence type="ECO:0000256" key="2">
    <source>
        <dbReference type="ARBA" id="ARBA00022679"/>
    </source>
</evidence>
<dbReference type="EC" id="2.3.1.51" evidence="5"/>
<accession>A0A841RCB7</accession>
<dbReference type="SUPFAM" id="SSF69593">
    <property type="entry name" value="Glycerol-3-phosphate (1)-acyltransferase"/>
    <property type="match status" value="1"/>
</dbReference>
<evidence type="ECO:0000256" key="3">
    <source>
        <dbReference type="ARBA" id="ARBA00023315"/>
    </source>
</evidence>
<dbReference type="GO" id="GO:0006654">
    <property type="term" value="P:phosphatidic acid biosynthetic process"/>
    <property type="evidence" value="ECO:0007669"/>
    <property type="project" value="TreeGrafter"/>
</dbReference>
<feature type="domain" description="Phospholipid/glycerol acyltransferase" evidence="4">
    <location>
        <begin position="98"/>
        <end position="211"/>
    </location>
</feature>
<dbReference type="Proteomes" id="UP000587760">
    <property type="component" value="Unassembled WGS sequence"/>
</dbReference>
<evidence type="ECO:0000313" key="6">
    <source>
        <dbReference type="Proteomes" id="UP000587760"/>
    </source>
</evidence>
<dbReference type="PANTHER" id="PTHR10434">
    <property type="entry name" value="1-ACYL-SN-GLYCEROL-3-PHOSPHATE ACYLTRANSFERASE"/>
    <property type="match status" value="1"/>
</dbReference>
<sequence length="451" mass="52652">MPERLIIRGKLFQLTSHMTWEYPLFYVFNFYFADSLPNINRTCKGNCRFRAIMNKVIIRKPNRLLNTFLKYSAGLVFKFRYRLHHENRDIVKQLEPPYLLLPNHVSLFDPVLISLHIPHPVSWVASDPNFTNPLAGFFLRRLGTIPKTKGVSDLDTVRMMIETLNRKGVVGVFAEGERTWDGQTLPVLPATAKLVRLLKIPVVVPIIKGSFLVLPRWAEKKRRGPVTIEYRLAVSREEAGKLSLSELQERLDKNLNYNEFDYQRNNSLTFHSKELTEGLSRTLFICPGCKGINTMYSLKDLFTCDSCGFSVKLTHRGFFETRRGDLPFDDIHEWYVWQLEYFRESLRKALMENVSTVLFDDRDIQFSTGYKTEKRKRLGFGKARMYADRIELELSSGEVLKFPLNEISGDNVVYRDQFEFYYNKTLYSFTFTGRPTSGIKWHHAVTFLKSQ</sequence>